<organism evidence="4 5">
    <name type="scientific">Tetrabaena socialis</name>
    <dbReference type="NCBI Taxonomy" id="47790"/>
    <lineage>
        <taxon>Eukaryota</taxon>
        <taxon>Viridiplantae</taxon>
        <taxon>Chlorophyta</taxon>
        <taxon>core chlorophytes</taxon>
        <taxon>Chlorophyceae</taxon>
        <taxon>CS clade</taxon>
        <taxon>Chlamydomonadales</taxon>
        <taxon>Tetrabaenaceae</taxon>
        <taxon>Tetrabaena</taxon>
    </lineage>
</organism>
<dbReference type="PANTHER" id="PTHR47481">
    <property type="match status" value="1"/>
</dbReference>
<feature type="non-terminal residue" evidence="4">
    <location>
        <position position="598"/>
    </location>
</feature>
<feature type="region of interest" description="Disordered" evidence="2">
    <location>
        <begin position="467"/>
        <end position="582"/>
    </location>
</feature>
<dbReference type="PANTHER" id="PTHR47481:SF31">
    <property type="entry name" value="OS01G0873500 PROTEIN"/>
    <property type="match status" value="1"/>
</dbReference>
<feature type="compositionally biased region" description="Acidic residues" evidence="2">
    <location>
        <begin position="493"/>
        <end position="502"/>
    </location>
</feature>
<gene>
    <name evidence="4" type="ORF">TSOC_014266</name>
</gene>
<dbReference type="InterPro" id="IPR025724">
    <property type="entry name" value="GAG-pre-integrase_dom"/>
</dbReference>
<dbReference type="InterPro" id="IPR036875">
    <property type="entry name" value="Znf_CCHC_sf"/>
</dbReference>
<dbReference type="EMBL" id="PGGS01001914">
    <property type="protein sequence ID" value="PNG99939.1"/>
    <property type="molecule type" value="Genomic_DNA"/>
</dbReference>
<feature type="domain" description="CCHC-type" evidence="3">
    <location>
        <begin position="281"/>
        <end position="296"/>
    </location>
</feature>
<evidence type="ECO:0000313" key="4">
    <source>
        <dbReference type="EMBL" id="PNG99939.1"/>
    </source>
</evidence>
<protein>
    <recommendedName>
        <fullName evidence="3">CCHC-type domain-containing protein</fullName>
    </recommendedName>
</protein>
<dbReference type="SUPFAM" id="SSF57756">
    <property type="entry name" value="Retrovirus zinc finger-like domains"/>
    <property type="match status" value="1"/>
</dbReference>
<dbReference type="AlphaFoldDB" id="A0A2J7ZI79"/>
<sequence length="598" mass="61730">MSKDCWDSESSAPVDSNKAYGIIGKAMSDSPDALVTIRKAEDAIRAWAELDTLFAPTDSGTQMAIFGKLTALQMAPNQSVAAYVSEARAIHLQLAQIDPRTSENMSVLHMLKGLPEAYSDAVLMVGSDDKYGTFAAAQKLLRVKEQQLLQKTSSSSGNVFAVTAQGSSAGPQQHWGVGSSAPPQCGPSSGYMWLGQDGEWQGHTGGNAKPAPAAAAAAGLARAAAAAAAGMARAAAAAAAGLARAAAAAAAGLECQCAAAAAGLGAGSQQQQAWRNQGKICNYCGKTGHIKVECSQKKEDESIGYGYGGGRGGDRCSEQYTFAVVGMGTLKLNDVIDGVEKEVTIENVLHVPTLLHKLISAGSMIRTMTRKPGAQIVQTSSGSTISYLMGCTRIPVLSAQQLGTRQILRARSVWPQPAVIAAVKETAELWHRRLAHLSHRRIHRMVAEDMVSGVGVPAAAFRKAAAEVCEPRRCSSSGGHRHGGRKENGAAVVDEDSDDSSEDSAPAAKAVGAKAGSTAAATAVGAAVEETASGDLDEGVPGDGDGDEGVPDDGDADEGVDDVDEPAAAPGIRRSGRESRRPDFYQGGVFAVMAVTSD</sequence>
<dbReference type="GO" id="GO:0008270">
    <property type="term" value="F:zinc ion binding"/>
    <property type="evidence" value="ECO:0007669"/>
    <property type="project" value="UniProtKB-KW"/>
</dbReference>
<dbReference type="Gene3D" id="4.10.60.10">
    <property type="entry name" value="Zinc finger, CCHC-type"/>
    <property type="match status" value="1"/>
</dbReference>
<keyword evidence="1" id="KW-0863">Zinc-finger</keyword>
<feature type="compositionally biased region" description="Acidic residues" evidence="2">
    <location>
        <begin position="535"/>
        <end position="565"/>
    </location>
</feature>
<dbReference type="PROSITE" id="PS50158">
    <property type="entry name" value="ZF_CCHC"/>
    <property type="match status" value="1"/>
</dbReference>
<reference evidence="4 5" key="1">
    <citation type="journal article" date="2017" name="Mol. Biol. Evol.">
        <title>The 4-celled Tetrabaena socialis nuclear genome reveals the essential components for genetic control of cell number at the origin of multicellularity in the volvocine lineage.</title>
        <authorList>
            <person name="Featherston J."/>
            <person name="Arakaki Y."/>
            <person name="Hanschen E.R."/>
            <person name="Ferris P.J."/>
            <person name="Michod R.E."/>
            <person name="Olson B.J.S.C."/>
            <person name="Nozaki H."/>
            <person name="Durand P.M."/>
        </authorList>
    </citation>
    <scope>NUCLEOTIDE SEQUENCE [LARGE SCALE GENOMIC DNA]</scope>
    <source>
        <strain evidence="4 5">NIES-571</strain>
    </source>
</reference>
<feature type="compositionally biased region" description="Low complexity" evidence="2">
    <location>
        <begin position="503"/>
        <end position="534"/>
    </location>
</feature>
<accession>A0A2J7ZI79</accession>
<dbReference type="GO" id="GO:0003676">
    <property type="term" value="F:nucleic acid binding"/>
    <property type="evidence" value="ECO:0007669"/>
    <property type="project" value="InterPro"/>
</dbReference>
<dbReference type="Pfam" id="PF13976">
    <property type="entry name" value="gag_pre-integrs"/>
    <property type="match status" value="1"/>
</dbReference>
<evidence type="ECO:0000313" key="5">
    <source>
        <dbReference type="Proteomes" id="UP000236333"/>
    </source>
</evidence>
<comment type="caution">
    <text evidence="4">The sequence shown here is derived from an EMBL/GenBank/DDBJ whole genome shotgun (WGS) entry which is preliminary data.</text>
</comment>
<proteinExistence type="predicted"/>
<dbReference type="InterPro" id="IPR001878">
    <property type="entry name" value="Znf_CCHC"/>
</dbReference>
<dbReference type="OrthoDB" id="1751483at2759"/>
<evidence type="ECO:0000256" key="2">
    <source>
        <dbReference type="SAM" id="MobiDB-lite"/>
    </source>
</evidence>
<dbReference type="Proteomes" id="UP000236333">
    <property type="component" value="Unassembled WGS sequence"/>
</dbReference>
<keyword evidence="1" id="KW-0479">Metal-binding</keyword>
<name>A0A2J7ZI79_9CHLO</name>
<evidence type="ECO:0000256" key="1">
    <source>
        <dbReference type="PROSITE-ProRule" id="PRU00047"/>
    </source>
</evidence>
<evidence type="ECO:0000259" key="3">
    <source>
        <dbReference type="PROSITE" id="PS50158"/>
    </source>
</evidence>
<dbReference type="Pfam" id="PF14223">
    <property type="entry name" value="Retrotran_gag_2"/>
    <property type="match status" value="1"/>
</dbReference>
<keyword evidence="1" id="KW-0862">Zinc</keyword>
<keyword evidence="5" id="KW-1185">Reference proteome</keyword>